<reference evidence="8" key="1">
    <citation type="submission" date="2023-03" db="EMBL/GenBank/DDBJ databases">
        <authorList>
            <person name="Julca I."/>
        </authorList>
    </citation>
    <scope>NUCLEOTIDE SEQUENCE</scope>
</reference>
<organism evidence="8 9">
    <name type="scientific">Oldenlandia corymbosa var. corymbosa</name>
    <dbReference type="NCBI Taxonomy" id="529605"/>
    <lineage>
        <taxon>Eukaryota</taxon>
        <taxon>Viridiplantae</taxon>
        <taxon>Streptophyta</taxon>
        <taxon>Embryophyta</taxon>
        <taxon>Tracheophyta</taxon>
        <taxon>Spermatophyta</taxon>
        <taxon>Magnoliopsida</taxon>
        <taxon>eudicotyledons</taxon>
        <taxon>Gunneridae</taxon>
        <taxon>Pentapetalae</taxon>
        <taxon>asterids</taxon>
        <taxon>lamiids</taxon>
        <taxon>Gentianales</taxon>
        <taxon>Rubiaceae</taxon>
        <taxon>Rubioideae</taxon>
        <taxon>Spermacoceae</taxon>
        <taxon>Hedyotis-Oldenlandia complex</taxon>
        <taxon>Oldenlandia</taxon>
    </lineage>
</organism>
<dbReference type="AlphaFoldDB" id="A0AAV1DN98"/>
<dbReference type="GO" id="GO:0061608">
    <property type="term" value="F:nuclear import signal receptor activity"/>
    <property type="evidence" value="ECO:0007669"/>
    <property type="project" value="InterPro"/>
</dbReference>
<dbReference type="InterPro" id="IPR016024">
    <property type="entry name" value="ARM-type_fold"/>
</dbReference>
<dbReference type="Pfam" id="PF01749">
    <property type="entry name" value="IBB"/>
    <property type="match status" value="1"/>
</dbReference>
<comment type="similarity">
    <text evidence="1">Belongs to the importin alpha family.</text>
</comment>
<name>A0AAV1DN98_OLDCO</name>
<evidence type="ECO:0000313" key="8">
    <source>
        <dbReference type="EMBL" id="CAI9109254.1"/>
    </source>
</evidence>
<keyword evidence="2 5" id="KW-0813">Transport</keyword>
<evidence type="ECO:0000256" key="4">
    <source>
        <dbReference type="ARBA" id="ARBA00022927"/>
    </source>
</evidence>
<dbReference type="SMART" id="SM00185">
    <property type="entry name" value="ARM"/>
    <property type="match status" value="2"/>
</dbReference>
<protein>
    <submittedName>
        <fullName evidence="8">OLC1v1009041C1</fullName>
    </submittedName>
</protein>
<dbReference type="InterPro" id="IPR011989">
    <property type="entry name" value="ARM-like"/>
</dbReference>
<feature type="domain" description="IBB" evidence="7">
    <location>
        <begin position="1"/>
        <end position="59"/>
    </location>
</feature>
<dbReference type="Proteomes" id="UP001161247">
    <property type="component" value="Chromosome 6"/>
</dbReference>
<dbReference type="Gene3D" id="1.20.5.690">
    <property type="entry name" value="Importin-alpha, importin-beta-binding domain"/>
    <property type="match status" value="1"/>
</dbReference>
<dbReference type="PANTHER" id="PTHR23316">
    <property type="entry name" value="IMPORTIN ALPHA"/>
    <property type="match status" value="1"/>
</dbReference>
<evidence type="ECO:0000313" key="9">
    <source>
        <dbReference type="Proteomes" id="UP001161247"/>
    </source>
</evidence>
<evidence type="ECO:0000256" key="1">
    <source>
        <dbReference type="ARBA" id="ARBA00010394"/>
    </source>
</evidence>
<proteinExistence type="inferred from homology"/>
<evidence type="ECO:0000256" key="2">
    <source>
        <dbReference type="ARBA" id="ARBA00022448"/>
    </source>
</evidence>
<accession>A0AAV1DN98</accession>
<dbReference type="InterPro" id="IPR002652">
    <property type="entry name" value="Importin-a_IBB"/>
</dbReference>
<keyword evidence="9" id="KW-1185">Reference proteome</keyword>
<evidence type="ECO:0000256" key="5">
    <source>
        <dbReference type="PROSITE-ProRule" id="PRU00561"/>
    </source>
</evidence>
<sequence length="203" mass="23547">MTLIPNDKKDNKETCWNVYKESNEGRWQREDEMMEIRKNKREENLSKKHQDVRNQADDDGRKYRDQLRGLLLRVGSKDISVQFEAAWVLTNFAAGIPDERKEKKGVIEFVRFLSYPRDDYRELAVWALGYFAADSPNSRDFVLAHGALPGLLAQFNKKSTLSMLRNVTWALSNLCRGNQPPPDFEQIKSVRPILAQLINSDDE</sequence>
<dbReference type="PROSITE" id="PS51214">
    <property type="entry name" value="IBB"/>
    <property type="match status" value="1"/>
</dbReference>
<keyword evidence="4" id="KW-0653">Protein transport</keyword>
<dbReference type="InterPro" id="IPR036975">
    <property type="entry name" value="Importin-a_IBB_sf"/>
</dbReference>
<gene>
    <name evidence="8" type="ORF">OLC1_LOCUS17192</name>
</gene>
<dbReference type="GO" id="GO:0006606">
    <property type="term" value="P:protein import into nucleus"/>
    <property type="evidence" value="ECO:0007669"/>
    <property type="project" value="InterPro"/>
</dbReference>
<evidence type="ECO:0000259" key="7">
    <source>
        <dbReference type="PROSITE" id="PS51214"/>
    </source>
</evidence>
<feature type="region of interest" description="Disordered" evidence="6">
    <location>
        <begin position="39"/>
        <end position="59"/>
    </location>
</feature>
<keyword evidence="3" id="KW-0677">Repeat</keyword>
<evidence type="ECO:0000256" key="3">
    <source>
        <dbReference type="ARBA" id="ARBA00022737"/>
    </source>
</evidence>
<dbReference type="InterPro" id="IPR000225">
    <property type="entry name" value="Armadillo"/>
</dbReference>
<dbReference type="Pfam" id="PF00514">
    <property type="entry name" value="Arm"/>
    <property type="match status" value="1"/>
</dbReference>
<dbReference type="Gene3D" id="1.25.10.10">
    <property type="entry name" value="Leucine-rich Repeat Variant"/>
    <property type="match status" value="1"/>
</dbReference>
<dbReference type="SUPFAM" id="SSF48371">
    <property type="entry name" value="ARM repeat"/>
    <property type="match status" value="1"/>
</dbReference>
<evidence type="ECO:0000256" key="6">
    <source>
        <dbReference type="SAM" id="MobiDB-lite"/>
    </source>
</evidence>
<dbReference type="EMBL" id="OX459123">
    <property type="protein sequence ID" value="CAI9109254.1"/>
    <property type="molecule type" value="Genomic_DNA"/>
</dbReference>